<feature type="domain" description="CHAT" evidence="1">
    <location>
        <begin position="3"/>
        <end position="129"/>
    </location>
</feature>
<gene>
    <name evidence="2" type="ORF">H6G14_15300</name>
</gene>
<dbReference type="EMBL" id="JACJQL010000020">
    <property type="protein sequence ID" value="MBD2252658.1"/>
    <property type="molecule type" value="Genomic_DNA"/>
</dbReference>
<proteinExistence type="predicted"/>
<dbReference type="Pfam" id="PF12770">
    <property type="entry name" value="CHAT"/>
    <property type="match status" value="1"/>
</dbReference>
<name>A0ABR8BEX9_9NOSO</name>
<organism evidence="2 3">
    <name type="scientific">Nostoc parmelioides FACHB-3921</name>
    <dbReference type="NCBI Taxonomy" id="2692909"/>
    <lineage>
        <taxon>Bacteria</taxon>
        <taxon>Bacillati</taxon>
        <taxon>Cyanobacteriota</taxon>
        <taxon>Cyanophyceae</taxon>
        <taxon>Nostocales</taxon>
        <taxon>Nostocaceae</taxon>
        <taxon>Nostoc</taxon>
    </lineage>
</organism>
<accession>A0ABR8BEX9</accession>
<protein>
    <submittedName>
        <fullName evidence="2">CHAT domain-containing protein</fullName>
    </submittedName>
</protein>
<sequence>MKDLSQIILALVAKQLGQKRLVIVSDGALQYVPFAALNTPGSSNYQPLLLNHEIIHIPSASTVAILRRENQQRQPAPQILAVLADPVFSRDDERLRGKTKPSQVPVAETIALSRSANTSNINFERLHFIRTARNMAQSKIYCTLLLDLSLK</sequence>
<dbReference type="Proteomes" id="UP000621307">
    <property type="component" value="Unassembled WGS sequence"/>
</dbReference>
<dbReference type="InterPro" id="IPR024983">
    <property type="entry name" value="CHAT_dom"/>
</dbReference>
<reference evidence="2 3" key="1">
    <citation type="journal article" date="2020" name="ISME J.">
        <title>Comparative genomics reveals insights into cyanobacterial evolution and habitat adaptation.</title>
        <authorList>
            <person name="Chen M.Y."/>
            <person name="Teng W.K."/>
            <person name="Zhao L."/>
            <person name="Hu C.X."/>
            <person name="Zhou Y.K."/>
            <person name="Han B.P."/>
            <person name="Song L.R."/>
            <person name="Shu W.S."/>
        </authorList>
    </citation>
    <scope>NUCLEOTIDE SEQUENCE [LARGE SCALE GENOMIC DNA]</scope>
    <source>
        <strain evidence="2 3">FACHB-3921</strain>
    </source>
</reference>
<keyword evidence="3" id="KW-1185">Reference proteome</keyword>
<evidence type="ECO:0000313" key="3">
    <source>
        <dbReference type="Proteomes" id="UP000621307"/>
    </source>
</evidence>
<evidence type="ECO:0000259" key="1">
    <source>
        <dbReference type="Pfam" id="PF12770"/>
    </source>
</evidence>
<evidence type="ECO:0000313" key="2">
    <source>
        <dbReference type="EMBL" id="MBD2252658.1"/>
    </source>
</evidence>
<comment type="caution">
    <text evidence="2">The sequence shown here is derived from an EMBL/GenBank/DDBJ whole genome shotgun (WGS) entry which is preliminary data.</text>
</comment>